<proteinExistence type="predicted"/>
<evidence type="ECO:0000256" key="5">
    <source>
        <dbReference type="PROSITE-ProRule" id="PRU00581"/>
    </source>
</evidence>
<comment type="subcellular location">
    <subcellularLocation>
        <location evidence="1">Membrane</location>
        <topology evidence="1">Multi-pass membrane protein</topology>
    </subcellularLocation>
</comment>
<reference evidence="8" key="1">
    <citation type="journal article" date="2020" name="Ecol. Evol.">
        <title>Genome structure and content of the rice root-knot nematode (Meloidogyne graminicola).</title>
        <authorList>
            <person name="Phan N.T."/>
            <person name="Danchin E.G.J."/>
            <person name="Klopp C."/>
            <person name="Perfus-Barbeoch L."/>
            <person name="Kozlowski D.K."/>
            <person name="Koutsovoulos G.D."/>
            <person name="Lopez-Roques C."/>
            <person name="Bouchez O."/>
            <person name="Zahm M."/>
            <person name="Besnard G."/>
            <person name="Bellafiore S."/>
        </authorList>
    </citation>
    <scope>NUCLEOTIDE SEQUENCE</scope>
    <source>
        <strain evidence="8">VN-18</strain>
    </source>
</reference>
<dbReference type="PROSITE" id="PS51225">
    <property type="entry name" value="MARVEL"/>
    <property type="match status" value="1"/>
</dbReference>
<feature type="transmembrane region" description="Helical" evidence="6">
    <location>
        <begin position="109"/>
        <end position="132"/>
    </location>
</feature>
<sequence>MESTQHYEIHNIQPERPSKHFYSRQEPDGTILTTTVETKYSREIPSRIYLKNGENIRNINRSIISYEEGSLNIKFCFEPFGVLKILEIIICLIIICLLTVVYGPGPFKGILFGQTIIMLFTGLILCLTFLILDLLMSGIASICFLIFSCLEAYYSTGAWSNNCNDIGGDGIIHNGCRLIIEWAFAAFFCFILFVLYAASTFFAAREHKYEIIEKKRLRREREN</sequence>
<evidence type="ECO:0000259" key="7">
    <source>
        <dbReference type="PROSITE" id="PS51225"/>
    </source>
</evidence>
<keyword evidence="4 5" id="KW-0472">Membrane</keyword>
<keyword evidence="3 6" id="KW-1133">Transmembrane helix</keyword>
<feature type="transmembrane region" description="Helical" evidence="6">
    <location>
        <begin position="139"/>
        <end position="159"/>
    </location>
</feature>
<gene>
    <name evidence="8" type="ORF">Mgra_00001605</name>
</gene>
<name>A0A8T0A0K6_9BILA</name>
<keyword evidence="9" id="KW-1185">Reference proteome</keyword>
<evidence type="ECO:0000256" key="4">
    <source>
        <dbReference type="ARBA" id="ARBA00023136"/>
    </source>
</evidence>
<keyword evidence="2 5" id="KW-0812">Transmembrane</keyword>
<dbReference type="AlphaFoldDB" id="A0A8T0A0K6"/>
<comment type="caution">
    <text evidence="8">The sequence shown here is derived from an EMBL/GenBank/DDBJ whole genome shotgun (WGS) entry which is preliminary data.</text>
</comment>
<dbReference type="Proteomes" id="UP000605970">
    <property type="component" value="Unassembled WGS sequence"/>
</dbReference>
<feature type="transmembrane region" description="Helical" evidence="6">
    <location>
        <begin position="82"/>
        <end position="103"/>
    </location>
</feature>
<protein>
    <recommendedName>
        <fullName evidence="7">MARVEL domain-containing protein</fullName>
    </recommendedName>
</protein>
<dbReference type="InterPro" id="IPR008253">
    <property type="entry name" value="Marvel"/>
</dbReference>
<feature type="domain" description="MARVEL" evidence="7">
    <location>
        <begin position="75"/>
        <end position="208"/>
    </location>
</feature>
<evidence type="ECO:0000256" key="6">
    <source>
        <dbReference type="SAM" id="Phobius"/>
    </source>
</evidence>
<dbReference type="OrthoDB" id="5840883at2759"/>
<evidence type="ECO:0000256" key="2">
    <source>
        <dbReference type="ARBA" id="ARBA00022692"/>
    </source>
</evidence>
<evidence type="ECO:0000313" key="9">
    <source>
        <dbReference type="Proteomes" id="UP000605970"/>
    </source>
</evidence>
<organism evidence="8 9">
    <name type="scientific">Meloidogyne graminicola</name>
    <dbReference type="NCBI Taxonomy" id="189291"/>
    <lineage>
        <taxon>Eukaryota</taxon>
        <taxon>Metazoa</taxon>
        <taxon>Ecdysozoa</taxon>
        <taxon>Nematoda</taxon>
        <taxon>Chromadorea</taxon>
        <taxon>Rhabditida</taxon>
        <taxon>Tylenchina</taxon>
        <taxon>Tylenchomorpha</taxon>
        <taxon>Tylenchoidea</taxon>
        <taxon>Meloidogynidae</taxon>
        <taxon>Meloidogyninae</taxon>
        <taxon>Meloidogyne</taxon>
    </lineage>
</organism>
<evidence type="ECO:0000256" key="3">
    <source>
        <dbReference type="ARBA" id="ARBA00022989"/>
    </source>
</evidence>
<feature type="transmembrane region" description="Helical" evidence="6">
    <location>
        <begin position="179"/>
        <end position="204"/>
    </location>
</feature>
<evidence type="ECO:0000313" key="8">
    <source>
        <dbReference type="EMBL" id="KAF7639080.1"/>
    </source>
</evidence>
<dbReference type="GO" id="GO:0016020">
    <property type="term" value="C:membrane"/>
    <property type="evidence" value="ECO:0007669"/>
    <property type="project" value="UniProtKB-SubCell"/>
</dbReference>
<accession>A0A8T0A0K6</accession>
<evidence type="ECO:0000256" key="1">
    <source>
        <dbReference type="ARBA" id="ARBA00004141"/>
    </source>
</evidence>
<dbReference type="EMBL" id="JABEBT010000008">
    <property type="protein sequence ID" value="KAF7639080.1"/>
    <property type="molecule type" value="Genomic_DNA"/>
</dbReference>